<sequence>MPRIIMKYISYYRIDDRLPLGHTPIPNNHDSESDLHVSDYTFRSYPTLFFNTVWETEEREIPQDIKNHIESLGGKDILFACERPLTNANVNKVLHRLVMPKSIIRWSPSFPHDDEKELLKTREMNDIWFRCSTPDSRFAIWD</sequence>
<name>A0A2I0JJR7_PUNGR</name>
<evidence type="ECO:0000313" key="2">
    <source>
        <dbReference type="Proteomes" id="UP000233551"/>
    </source>
</evidence>
<keyword evidence="2" id="KW-1185">Reference proteome</keyword>
<dbReference type="AlphaFoldDB" id="A0A2I0JJR7"/>
<accession>A0A2I0JJR7</accession>
<evidence type="ECO:0000313" key="1">
    <source>
        <dbReference type="EMBL" id="PKI56521.1"/>
    </source>
</evidence>
<dbReference type="Proteomes" id="UP000233551">
    <property type="component" value="Unassembled WGS sequence"/>
</dbReference>
<protein>
    <submittedName>
        <fullName evidence="1">Uncharacterized protein</fullName>
    </submittedName>
</protein>
<gene>
    <name evidence="1" type="ORF">CRG98_023047</name>
</gene>
<dbReference type="EMBL" id="PGOL01001595">
    <property type="protein sequence ID" value="PKI56521.1"/>
    <property type="molecule type" value="Genomic_DNA"/>
</dbReference>
<organism evidence="1 2">
    <name type="scientific">Punica granatum</name>
    <name type="common">Pomegranate</name>
    <dbReference type="NCBI Taxonomy" id="22663"/>
    <lineage>
        <taxon>Eukaryota</taxon>
        <taxon>Viridiplantae</taxon>
        <taxon>Streptophyta</taxon>
        <taxon>Embryophyta</taxon>
        <taxon>Tracheophyta</taxon>
        <taxon>Spermatophyta</taxon>
        <taxon>Magnoliopsida</taxon>
        <taxon>eudicotyledons</taxon>
        <taxon>Gunneridae</taxon>
        <taxon>Pentapetalae</taxon>
        <taxon>rosids</taxon>
        <taxon>malvids</taxon>
        <taxon>Myrtales</taxon>
        <taxon>Lythraceae</taxon>
        <taxon>Punica</taxon>
    </lineage>
</organism>
<comment type="caution">
    <text evidence="1">The sequence shown here is derived from an EMBL/GenBank/DDBJ whole genome shotgun (WGS) entry which is preliminary data.</text>
</comment>
<reference evidence="1 2" key="1">
    <citation type="submission" date="2017-11" db="EMBL/GenBank/DDBJ databases">
        <title>De-novo sequencing of pomegranate (Punica granatum L.) genome.</title>
        <authorList>
            <person name="Akparov Z."/>
            <person name="Amiraslanov A."/>
            <person name="Hajiyeva S."/>
            <person name="Abbasov M."/>
            <person name="Kaur K."/>
            <person name="Hamwieh A."/>
            <person name="Solovyev V."/>
            <person name="Salamov A."/>
            <person name="Braich B."/>
            <person name="Kosarev P."/>
            <person name="Mahmoud A."/>
            <person name="Hajiyev E."/>
            <person name="Babayeva S."/>
            <person name="Izzatullayeva V."/>
            <person name="Mammadov A."/>
            <person name="Mammadov A."/>
            <person name="Sharifova S."/>
            <person name="Ojaghi J."/>
            <person name="Eynullazada K."/>
            <person name="Bayramov B."/>
            <person name="Abdulazimova A."/>
            <person name="Shahmuradov I."/>
        </authorList>
    </citation>
    <scope>NUCLEOTIDE SEQUENCE [LARGE SCALE GENOMIC DNA]</scope>
    <source>
        <strain evidence="2">cv. AG2017</strain>
        <tissue evidence="1">Leaf</tissue>
    </source>
</reference>
<proteinExistence type="predicted"/>